<dbReference type="EMBL" id="SJDL01000007">
    <property type="protein sequence ID" value="TBW57605.1"/>
    <property type="molecule type" value="Genomic_DNA"/>
</dbReference>
<organism evidence="1 2">
    <name type="scientific">Marinobacter halodurans</name>
    <dbReference type="NCBI Taxonomy" id="2528979"/>
    <lineage>
        <taxon>Bacteria</taxon>
        <taxon>Pseudomonadati</taxon>
        <taxon>Pseudomonadota</taxon>
        <taxon>Gammaproteobacteria</taxon>
        <taxon>Pseudomonadales</taxon>
        <taxon>Marinobacteraceae</taxon>
        <taxon>Marinobacter</taxon>
    </lineage>
</organism>
<evidence type="ECO:0000313" key="1">
    <source>
        <dbReference type="EMBL" id="TBW57605.1"/>
    </source>
</evidence>
<accession>A0ABY1ZPL7</accession>
<dbReference type="Proteomes" id="UP000313645">
    <property type="component" value="Unassembled WGS sequence"/>
</dbReference>
<reference evidence="1 2" key="1">
    <citation type="submission" date="2019-02" db="EMBL/GenBank/DDBJ databases">
        <title>Marinobacter halodurans sp. nov., a marine bacterium isolated from sea tidal flat.</title>
        <authorList>
            <person name="Yoo Y."/>
            <person name="Lee D.W."/>
            <person name="Kim B.S."/>
            <person name="Kim J.-J."/>
        </authorList>
    </citation>
    <scope>NUCLEOTIDE SEQUENCE [LARGE SCALE GENOMIC DNA]</scope>
    <source>
        <strain evidence="1 2">YJ-S3-2</strain>
    </source>
</reference>
<dbReference type="RefSeq" id="WP_131480067.1">
    <property type="nucleotide sequence ID" value="NZ_SJDL01000007.1"/>
</dbReference>
<evidence type="ECO:0000313" key="2">
    <source>
        <dbReference type="Proteomes" id="UP000313645"/>
    </source>
</evidence>
<proteinExistence type="predicted"/>
<protein>
    <submittedName>
        <fullName evidence="1">Uncharacterized protein</fullName>
    </submittedName>
</protein>
<keyword evidence="2" id="KW-1185">Reference proteome</keyword>
<gene>
    <name evidence="1" type="ORF">EZI54_06060</name>
</gene>
<comment type="caution">
    <text evidence="1">The sequence shown here is derived from an EMBL/GenBank/DDBJ whole genome shotgun (WGS) entry which is preliminary data.</text>
</comment>
<name>A0ABY1ZPL7_9GAMM</name>
<sequence length="189" mass="21805">MKRLSLTRYRHQASILLKGIRNGNPEAMRRIRQLAFFSSRNALDLQHQAKLKHCLNVIALEQGFELWAVFKSDFEVCVMGEIASRYVGGYLNHWYARYADARHHLNLHQGYLLPYKKGPQQQYYVCEHAYIASFGFDPKAKEWGMIGYDLVQPVDRKARLALPKGAPLTPLDLRCQPLMWNHHTGGLAP</sequence>